<evidence type="ECO:0000256" key="4">
    <source>
        <dbReference type="ARBA" id="ARBA00023125"/>
    </source>
</evidence>
<evidence type="ECO:0000313" key="8">
    <source>
        <dbReference type="EMBL" id="OYQ25691.1"/>
    </source>
</evidence>
<keyword evidence="3" id="KW-0731">Sigma factor</keyword>
<dbReference type="Proteomes" id="UP000216991">
    <property type="component" value="Unassembled WGS sequence"/>
</dbReference>
<gene>
    <name evidence="8" type="ORF">CHU93_13250</name>
</gene>
<dbReference type="InterPro" id="IPR007627">
    <property type="entry name" value="RNA_pol_sigma70_r2"/>
</dbReference>
<comment type="caution">
    <text evidence="8">The sequence shown here is derived from an EMBL/GenBank/DDBJ whole genome shotgun (WGS) entry which is preliminary data.</text>
</comment>
<organism evidence="8 9">
    <name type="scientific">Sandarakinorhabdus cyanobacteriorum</name>
    <dbReference type="NCBI Taxonomy" id="1981098"/>
    <lineage>
        <taxon>Bacteria</taxon>
        <taxon>Pseudomonadati</taxon>
        <taxon>Pseudomonadota</taxon>
        <taxon>Alphaproteobacteria</taxon>
        <taxon>Sphingomonadales</taxon>
        <taxon>Sphingosinicellaceae</taxon>
        <taxon>Sandarakinorhabdus</taxon>
    </lineage>
</organism>
<evidence type="ECO:0000256" key="5">
    <source>
        <dbReference type="ARBA" id="ARBA00023163"/>
    </source>
</evidence>
<dbReference type="Gene3D" id="1.10.1740.10">
    <property type="match status" value="1"/>
</dbReference>
<dbReference type="InterPro" id="IPR036388">
    <property type="entry name" value="WH-like_DNA-bd_sf"/>
</dbReference>
<dbReference type="RefSeq" id="WP_094474644.1">
    <property type="nucleotide sequence ID" value="NZ_NOXT01000121.1"/>
</dbReference>
<protein>
    <submittedName>
        <fullName evidence="8">RNA polymerase subunit sigma-24</fullName>
    </submittedName>
</protein>
<sequence>MTSDEPTLARMMQASQAGDALAYRQLLGALVPLLRRWFRQKVAPADLDDLVQDTVMAVHRRRASWDPARPFLPWLAAIARYRWVDGLRRASVRDHDEYVDDFAVESGESVLGARLGCDRLLALIPSGQAAAIRAVRIDGLSVAEAADRLGQSEALIKVNVHRGLKRLAALVEEG</sequence>
<dbReference type="InterPro" id="IPR013324">
    <property type="entry name" value="RNA_pol_sigma_r3/r4-like"/>
</dbReference>
<dbReference type="SUPFAM" id="SSF88659">
    <property type="entry name" value="Sigma3 and sigma4 domains of RNA polymerase sigma factors"/>
    <property type="match status" value="1"/>
</dbReference>
<keyword evidence="5" id="KW-0804">Transcription</keyword>
<evidence type="ECO:0000259" key="7">
    <source>
        <dbReference type="Pfam" id="PF08281"/>
    </source>
</evidence>
<evidence type="ECO:0000256" key="1">
    <source>
        <dbReference type="ARBA" id="ARBA00010641"/>
    </source>
</evidence>
<dbReference type="OrthoDB" id="7041663at2"/>
<dbReference type="InterPro" id="IPR039425">
    <property type="entry name" value="RNA_pol_sigma-70-like"/>
</dbReference>
<feature type="domain" description="RNA polymerase sigma-70 region 2" evidence="6">
    <location>
        <begin position="29"/>
        <end position="91"/>
    </location>
</feature>
<dbReference type="GO" id="GO:0003677">
    <property type="term" value="F:DNA binding"/>
    <property type="evidence" value="ECO:0007669"/>
    <property type="project" value="UniProtKB-KW"/>
</dbReference>
<dbReference type="Gene3D" id="1.10.10.10">
    <property type="entry name" value="Winged helix-like DNA-binding domain superfamily/Winged helix DNA-binding domain"/>
    <property type="match status" value="1"/>
</dbReference>
<dbReference type="NCBIfam" id="TIGR02937">
    <property type="entry name" value="sigma70-ECF"/>
    <property type="match status" value="1"/>
</dbReference>
<feature type="domain" description="RNA polymerase sigma factor 70 region 4 type 2" evidence="7">
    <location>
        <begin position="119"/>
        <end position="167"/>
    </location>
</feature>
<dbReference type="Pfam" id="PF08281">
    <property type="entry name" value="Sigma70_r4_2"/>
    <property type="match status" value="1"/>
</dbReference>
<dbReference type="InterPro" id="IPR013249">
    <property type="entry name" value="RNA_pol_sigma70_r4_t2"/>
</dbReference>
<dbReference type="InterPro" id="IPR013325">
    <property type="entry name" value="RNA_pol_sigma_r2"/>
</dbReference>
<name>A0A255Y939_9SPHN</name>
<dbReference type="SUPFAM" id="SSF88946">
    <property type="entry name" value="Sigma2 domain of RNA polymerase sigma factors"/>
    <property type="match status" value="1"/>
</dbReference>
<dbReference type="Pfam" id="PF04542">
    <property type="entry name" value="Sigma70_r2"/>
    <property type="match status" value="1"/>
</dbReference>
<keyword evidence="2" id="KW-0805">Transcription regulation</keyword>
<evidence type="ECO:0000259" key="6">
    <source>
        <dbReference type="Pfam" id="PF04542"/>
    </source>
</evidence>
<dbReference type="GO" id="GO:0016987">
    <property type="term" value="F:sigma factor activity"/>
    <property type="evidence" value="ECO:0007669"/>
    <property type="project" value="UniProtKB-KW"/>
</dbReference>
<dbReference type="PANTHER" id="PTHR43133:SF58">
    <property type="entry name" value="ECF RNA POLYMERASE SIGMA FACTOR SIGD"/>
    <property type="match status" value="1"/>
</dbReference>
<keyword evidence="9" id="KW-1185">Reference proteome</keyword>
<comment type="similarity">
    <text evidence="1">Belongs to the sigma-70 factor family. ECF subfamily.</text>
</comment>
<dbReference type="InterPro" id="IPR014284">
    <property type="entry name" value="RNA_pol_sigma-70_dom"/>
</dbReference>
<proteinExistence type="inferred from homology"/>
<dbReference type="GO" id="GO:0006352">
    <property type="term" value="P:DNA-templated transcription initiation"/>
    <property type="evidence" value="ECO:0007669"/>
    <property type="project" value="InterPro"/>
</dbReference>
<dbReference type="EMBL" id="NOXT01000121">
    <property type="protein sequence ID" value="OYQ25691.1"/>
    <property type="molecule type" value="Genomic_DNA"/>
</dbReference>
<keyword evidence="4" id="KW-0238">DNA-binding</keyword>
<evidence type="ECO:0000313" key="9">
    <source>
        <dbReference type="Proteomes" id="UP000216991"/>
    </source>
</evidence>
<evidence type="ECO:0000256" key="3">
    <source>
        <dbReference type="ARBA" id="ARBA00023082"/>
    </source>
</evidence>
<accession>A0A255Y939</accession>
<evidence type="ECO:0000256" key="2">
    <source>
        <dbReference type="ARBA" id="ARBA00023015"/>
    </source>
</evidence>
<dbReference type="AlphaFoldDB" id="A0A255Y939"/>
<dbReference type="PANTHER" id="PTHR43133">
    <property type="entry name" value="RNA POLYMERASE ECF-TYPE SIGMA FACTO"/>
    <property type="match status" value="1"/>
</dbReference>
<reference evidence="8 9" key="1">
    <citation type="submission" date="2017-07" db="EMBL/GenBank/DDBJ databases">
        <title>Sandarakinorhabdus cyanobacteriorum sp. nov., a novel bacterium isolated from cyanobacterial aggregates in a eutrophic lake.</title>
        <authorList>
            <person name="Cai H."/>
        </authorList>
    </citation>
    <scope>NUCLEOTIDE SEQUENCE [LARGE SCALE GENOMIC DNA]</scope>
    <source>
        <strain evidence="8 9">TH057</strain>
    </source>
</reference>